<feature type="transmembrane region" description="Helical" evidence="7">
    <location>
        <begin position="365"/>
        <end position="391"/>
    </location>
</feature>
<evidence type="ECO:0000256" key="3">
    <source>
        <dbReference type="ARBA" id="ARBA00022519"/>
    </source>
</evidence>
<keyword evidence="5 7" id="KW-1133">Transmembrane helix</keyword>
<dbReference type="PANTHER" id="PTHR33362:SF5">
    <property type="entry name" value="C4-DICARBOXYLATE TRAP TRANSPORTER LARGE PERMEASE PROTEIN DCTM"/>
    <property type="match status" value="1"/>
</dbReference>
<dbReference type="AlphaFoldDB" id="A0A222EAL1"/>
<keyword evidence="4 7" id="KW-0812">Transmembrane</keyword>
<sequence>MGPESATILVLGFLFFFIAIGIPLAIATLSTAIILGMSMFGFNSVLLIANRLYDASTNYVLIAVPLFILMGVLMERGGIAARLFTVLHIWSARLPGGMGVGCVFAGAIMAAMVGIVGAEIITLGLVAMPAMLARGYDKRLTLGVICASGSLGAMIPPSLVLVFFGLIAGESIAQLFAAAFVPGVLMALSYAGYIVIRASLQPALAPPPTREEIEMPLGEKLALGTGLILPALIILGVLGSIYFGIAAPTEAAAIGVAGALLAVTISGNFRLSDVHHTILQTGRAIGPVLWVFLGANALISIYSLSGGVNYLAGLIGSVDLPPMGIILVILFLLFLLGMVMDWIGIAILTMPVFLPVVEGLGFDPIWFGVIFCISMQIAYLTPPIGASAFYLKSVAPPDVTLSEIFASIWPFVGLQVVVLALVVAFPGLALWLPAMLN</sequence>
<dbReference type="GO" id="GO:0022857">
    <property type="term" value="F:transmembrane transporter activity"/>
    <property type="evidence" value="ECO:0007669"/>
    <property type="project" value="UniProtKB-UniRule"/>
</dbReference>
<evidence type="ECO:0000256" key="6">
    <source>
        <dbReference type="ARBA" id="ARBA00023136"/>
    </source>
</evidence>
<dbReference type="InterPro" id="IPR004681">
    <property type="entry name" value="TRAP_DctM"/>
</dbReference>
<keyword evidence="2" id="KW-1003">Cell membrane</keyword>
<accession>A0A222EAL1</accession>
<feature type="transmembrane region" description="Helical" evidence="7">
    <location>
        <begin position="175"/>
        <end position="200"/>
    </location>
</feature>
<geneLocation type="plasmid" evidence="10">
    <name>psms3-1</name>
</geneLocation>
<feature type="transmembrane region" description="Helical" evidence="7">
    <location>
        <begin position="140"/>
        <end position="169"/>
    </location>
</feature>
<dbReference type="Pfam" id="PF06808">
    <property type="entry name" value="DctM"/>
    <property type="match status" value="1"/>
</dbReference>
<name>A0A222EAL1_9RHOB</name>
<feature type="transmembrane region" description="Helical" evidence="7">
    <location>
        <begin position="60"/>
        <end position="84"/>
    </location>
</feature>
<keyword evidence="10" id="KW-1185">Reference proteome</keyword>
<evidence type="ECO:0000313" key="9">
    <source>
        <dbReference type="EMBL" id="ASP23237.1"/>
    </source>
</evidence>
<evidence type="ECO:0000259" key="8">
    <source>
        <dbReference type="Pfam" id="PF06808"/>
    </source>
</evidence>
<comment type="subcellular location">
    <subcellularLocation>
        <location evidence="1 7">Cell inner membrane</location>
        <topology evidence="1 7">Multi-pass membrane protein</topology>
    </subcellularLocation>
</comment>
<evidence type="ECO:0000256" key="7">
    <source>
        <dbReference type="RuleBase" id="RU369079"/>
    </source>
</evidence>
<evidence type="ECO:0000256" key="5">
    <source>
        <dbReference type="ARBA" id="ARBA00022989"/>
    </source>
</evidence>
<feature type="transmembrane region" description="Helical" evidence="7">
    <location>
        <begin position="325"/>
        <end position="353"/>
    </location>
</feature>
<feature type="transmembrane region" description="Helical" evidence="7">
    <location>
        <begin position="104"/>
        <end position="128"/>
    </location>
</feature>
<proteinExistence type="inferred from homology"/>
<dbReference type="PANTHER" id="PTHR33362">
    <property type="entry name" value="SIALIC ACID TRAP TRANSPORTER PERMEASE PROTEIN SIAT-RELATED"/>
    <property type="match status" value="1"/>
</dbReference>
<feature type="transmembrane region" description="Helical" evidence="7">
    <location>
        <begin position="284"/>
        <end position="305"/>
    </location>
</feature>
<feature type="transmembrane region" description="Helical" evidence="7">
    <location>
        <begin position="221"/>
        <end position="245"/>
    </location>
</feature>
<gene>
    <name evidence="9" type="ORF">ANTHELSMS3_04845</name>
</gene>
<feature type="transmembrane region" description="Helical" evidence="7">
    <location>
        <begin position="251"/>
        <end position="272"/>
    </location>
</feature>
<feature type="transmembrane region" description="Helical" evidence="7">
    <location>
        <begin position="411"/>
        <end position="432"/>
    </location>
</feature>
<dbReference type="Proteomes" id="UP000203589">
    <property type="component" value="Plasmid pSMS3-1"/>
</dbReference>
<evidence type="ECO:0000256" key="4">
    <source>
        <dbReference type="ARBA" id="ARBA00022692"/>
    </source>
</evidence>
<evidence type="ECO:0000256" key="2">
    <source>
        <dbReference type="ARBA" id="ARBA00022475"/>
    </source>
</evidence>
<dbReference type="InterPro" id="IPR010656">
    <property type="entry name" value="DctM"/>
</dbReference>
<dbReference type="NCBIfam" id="TIGR00786">
    <property type="entry name" value="dctM"/>
    <property type="match status" value="1"/>
</dbReference>
<evidence type="ECO:0000313" key="10">
    <source>
        <dbReference type="Proteomes" id="UP000203589"/>
    </source>
</evidence>
<comment type="subunit">
    <text evidence="7">The complex comprises the extracytoplasmic solute receptor protein and the two transmembrane proteins.</text>
</comment>
<comment type="similarity">
    <text evidence="7">Belongs to the TRAP transporter large permease family.</text>
</comment>
<keyword evidence="6 7" id="KW-0472">Membrane</keyword>
<reference evidence="9 10" key="1">
    <citation type="submission" date="2017-07" db="EMBL/GenBank/DDBJ databases">
        <title>Genome Sequence of Antarctobacter heliothermus Strain SMS3 Isolated from a culture of the Diatom Skeletonema marinoi.</title>
        <authorList>
            <person name="Topel M."/>
            <person name="Pinder M.I.M."/>
            <person name="Johansson O.N."/>
            <person name="Kourtchenko O."/>
            <person name="Godhe A."/>
            <person name="Clarke A.K."/>
        </authorList>
    </citation>
    <scope>NUCLEOTIDE SEQUENCE [LARGE SCALE GENOMIC DNA]</scope>
    <source>
        <strain evidence="9 10">SMS3</strain>
        <plasmid evidence="10">Plasmid psms3-1</plasmid>
    </source>
</reference>
<organism evidence="9 10">
    <name type="scientific">Antarctobacter heliothermus</name>
    <dbReference type="NCBI Taxonomy" id="74033"/>
    <lineage>
        <taxon>Bacteria</taxon>
        <taxon>Pseudomonadati</taxon>
        <taxon>Pseudomonadota</taxon>
        <taxon>Alphaproteobacteria</taxon>
        <taxon>Rhodobacterales</taxon>
        <taxon>Roseobacteraceae</taxon>
        <taxon>Antarctobacter</taxon>
    </lineage>
</organism>
<dbReference type="PIRSF" id="PIRSF006066">
    <property type="entry name" value="HI0050"/>
    <property type="match status" value="1"/>
</dbReference>
<evidence type="ECO:0000256" key="1">
    <source>
        <dbReference type="ARBA" id="ARBA00004429"/>
    </source>
</evidence>
<feature type="domain" description="TRAP C4-dicarboxylate transport system permease DctM subunit" evidence="8">
    <location>
        <begin position="12"/>
        <end position="428"/>
    </location>
</feature>
<dbReference type="RefSeq" id="WP_094037360.1">
    <property type="nucleotide sequence ID" value="NZ_CP022541.1"/>
</dbReference>
<dbReference type="KEGG" id="aht:ANTHELSMS3_04845"/>
<keyword evidence="3 7" id="KW-0997">Cell inner membrane</keyword>
<protein>
    <recommendedName>
        <fullName evidence="7">TRAP transporter large permease protein</fullName>
    </recommendedName>
</protein>
<keyword evidence="9" id="KW-0614">Plasmid</keyword>
<dbReference type="OrthoDB" id="7339120at2"/>
<feature type="transmembrane region" description="Helical" evidence="7">
    <location>
        <begin position="32"/>
        <end position="53"/>
    </location>
</feature>
<feature type="transmembrane region" description="Helical" evidence="7">
    <location>
        <begin position="7"/>
        <end position="26"/>
    </location>
</feature>
<keyword evidence="7" id="KW-0813">Transport</keyword>
<dbReference type="GO" id="GO:0005886">
    <property type="term" value="C:plasma membrane"/>
    <property type="evidence" value="ECO:0007669"/>
    <property type="project" value="UniProtKB-SubCell"/>
</dbReference>
<dbReference type="EMBL" id="CP022541">
    <property type="protein sequence ID" value="ASP23237.1"/>
    <property type="molecule type" value="Genomic_DNA"/>
</dbReference>
<comment type="function">
    <text evidence="7">Part of the tripartite ATP-independent periplasmic (TRAP) transport system.</text>
</comment>